<dbReference type="OrthoDB" id="10402265at2759"/>
<dbReference type="EMBL" id="NAJP01000023">
    <property type="protein sequence ID" value="TKA42459.1"/>
    <property type="molecule type" value="Genomic_DNA"/>
</dbReference>
<evidence type="ECO:0000313" key="1">
    <source>
        <dbReference type="EMBL" id="TKA42459.1"/>
    </source>
</evidence>
<sequence length="113" mass="13251">MCGIHVRAYRCGHERRQPNICWEARMRPYPRGGNPDPCPGFPDGEHRGPVAQFCCKPACCARQFEEFYAQWSTYPFTQGYDSAWQERQWSVWEEELVALHAGCRAEQDDLYEM</sequence>
<reference evidence="1 2" key="1">
    <citation type="submission" date="2017-03" db="EMBL/GenBank/DDBJ databases">
        <title>Genomes of endolithic fungi from Antarctica.</title>
        <authorList>
            <person name="Coleine C."/>
            <person name="Masonjones S."/>
            <person name="Stajich J.E."/>
        </authorList>
    </citation>
    <scope>NUCLEOTIDE SEQUENCE [LARGE SCALE GENOMIC DNA]</scope>
    <source>
        <strain evidence="1 2">CCFEE 5311</strain>
    </source>
</reference>
<dbReference type="Proteomes" id="UP000310066">
    <property type="component" value="Unassembled WGS sequence"/>
</dbReference>
<protein>
    <submittedName>
        <fullName evidence="1">Uncharacterized protein</fullName>
    </submittedName>
</protein>
<gene>
    <name evidence="1" type="ORF">B0A54_06909</name>
</gene>
<accession>A0A4V5NAP2</accession>
<comment type="caution">
    <text evidence="1">The sequence shown here is derived from an EMBL/GenBank/DDBJ whole genome shotgun (WGS) entry which is preliminary data.</text>
</comment>
<evidence type="ECO:0000313" key="2">
    <source>
        <dbReference type="Proteomes" id="UP000310066"/>
    </source>
</evidence>
<proteinExistence type="predicted"/>
<name>A0A4V5NAP2_9PEZI</name>
<organism evidence="1 2">
    <name type="scientific">Friedmanniomyces endolithicus</name>
    <dbReference type="NCBI Taxonomy" id="329885"/>
    <lineage>
        <taxon>Eukaryota</taxon>
        <taxon>Fungi</taxon>
        <taxon>Dikarya</taxon>
        <taxon>Ascomycota</taxon>
        <taxon>Pezizomycotina</taxon>
        <taxon>Dothideomycetes</taxon>
        <taxon>Dothideomycetidae</taxon>
        <taxon>Mycosphaerellales</taxon>
        <taxon>Teratosphaeriaceae</taxon>
        <taxon>Friedmanniomyces</taxon>
    </lineage>
</organism>
<dbReference type="AlphaFoldDB" id="A0A4V5NAP2"/>